<dbReference type="STRING" id="588581.Cpap_4201"/>
<evidence type="ECO:0000313" key="3">
    <source>
        <dbReference type="Proteomes" id="UP000003860"/>
    </source>
</evidence>
<gene>
    <name evidence="2" type="ORF">Cpap_4201</name>
</gene>
<keyword evidence="1" id="KW-0732">Signal</keyword>
<reference evidence="2" key="2">
    <citation type="submission" date="2011-01" db="EMBL/GenBank/DDBJ databases">
        <title>The Non-contiguous Finished genome of Clostridium papyrosolvens.</title>
        <authorList>
            <person name="Lucas S."/>
            <person name="Copeland A."/>
            <person name="Lapidus A."/>
            <person name="Cheng J.-F."/>
            <person name="Goodwin L."/>
            <person name="Pitluck S."/>
            <person name="Misra M."/>
            <person name="Chertkov O."/>
            <person name="Detter J.C."/>
            <person name="Han C."/>
            <person name="Tapia R."/>
            <person name="Land M."/>
            <person name="Hauser L."/>
            <person name="Kyrpides N."/>
            <person name="Ivanova N."/>
            <person name="Pagani I."/>
            <person name="Mouttaki H."/>
            <person name="He Z."/>
            <person name="Zhou J."/>
            <person name="Hemme C.L."/>
            <person name="Woyke T."/>
        </authorList>
    </citation>
    <scope>NUCLEOTIDE SEQUENCE [LARGE SCALE GENOMIC DNA]</scope>
    <source>
        <strain evidence="2">DSM 2782</strain>
    </source>
</reference>
<keyword evidence="3" id="KW-1185">Reference proteome</keyword>
<dbReference type="OrthoDB" id="2677224at2"/>
<evidence type="ECO:0000256" key="1">
    <source>
        <dbReference type="SAM" id="SignalP"/>
    </source>
</evidence>
<dbReference type="RefSeq" id="WP_004616693.1">
    <property type="nucleotide sequence ID" value="NZ_ACXX02000001.1"/>
</dbReference>
<proteinExistence type="predicted"/>
<comment type="caution">
    <text evidence="2">The sequence shown here is derived from an EMBL/GenBank/DDBJ whole genome shotgun (WGS) entry which is preliminary data.</text>
</comment>
<feature type="chain" id="PRO_5039441585" description="Lipoprotein" evidence="1">
    <location>
        <begin position="22"/>
        <end position="490"/>
    </location>
</feature>
<dbReference type="eggNOG" id="ENOG502Z81P">
    <property type="taxonomic scope" value="Bacteria"/>
</dbReference>
<reference evidence="2" key="1">
    <citation type="submission" date="2009-07" db="EMBL/GenBank/DDBJ databases">
        <authorList>
            <consortium name="US DOE Joint Genome Institute (JGI-PGF)"/>
            <person name="Lucas S."/>
            <person name="Copeland A."/>
            <person name="Lapidus A."/>
            <person name="Glavina del Rio T."/>
            <person name="Tice H."/>
            <person name="Bruce D."/>
            <person name="Goodwin L."/>
            <person name="Pitluck S."/>
            <person name="Larimer F."/>
            <person name="Land M.L."/>
            <person name="Mouttaki H."/>
            <person name="He Z."/>
            <person name="Zhou J."/>
            <person name="Hemme C.L."/>
        </authorList>
    </citation>
    <scope>NUCLEOTIDE SEQUENCE [LARGE SCALE GENOMIC DNA]</scope>
    <source>
        <strain evidence="2">DSM 2782</strain>
    </source>
</reference>
<dbReference type="EMBL" id="ACXX02000001">
    <property type="protein sequence ID" value="EGD49758.1"/>
    <property type="molecule type" value="Genomic_DNA"/>
</dbReference>
<dbReference type="Proteomes" id="UP000003860">
    <property type="component" value="Unassembled WGS sequence"/>
</dbReference>
<organism evidence="2 3">
    <name type="scientific">Ruminiclostridium papyrosolvens DSM 2782</name>
    <dbReference type="NCBI Taxonomy" id="588581"/>
    <lineage>
        <taxon>Bacteria</taxon>
        <taxon>Bacillati</taxon>
        <taxon>Bacillota</taxon>
        <taxon>Clostridia</taxon>
        <taxon>Eubacteriales</taxon>
        <taxon>Oscillospiraceae</taxon>
        <taxon>Ruminiclostridium</taxon>
    </lineage>
</organism>
<dbReference type="AlphaFoldDB" id="F1T8G0"/>
<sequence length="490" mass="55703">MAKKIRVLLTILLLITASLFSGCSSINFSIEDTIKPPEGKNIAVKGTWKIQNYILTDNSSLTPEKQEKYEQFIGKEAVFDNEVGAIFKDVCINPQYKSIRTSAGAFIQNKYRVSEDVLGITTENVNVVTITTDNQLFHELIVTDANTAYVYMEGGFLALKRISVDIDEKIRAESLGSVGLDIDSGDYKEDPLLRSGVLLGIRSADNTYHTLWLYFKNRETKAKLYTNQLIVPRAKGFWEIGFIPTNNEMNIYAEPFAELSKKHQTKLVSRINMINKKPNSKILFVGNDYIGIESDMRLGVLPIDNLATKKPVLLSDIIEGGSTKTLKQSAEVFISSLDSKRADGLNRQPQEDNFTLQRRNGHWIMKSRLYYKDSSADRKYEDFDVKQMVPSKLIHYDEMNIPWNEIKSRVPWTKDAYMSPNKDIAMLVSEDYIIVYTVQNKNAISKQLLKIPLKEGESIIMTEWATGKYADMWGEFSETAFDNSNDNGEF</sequence>
<evidence type="ECO:0008006" key="4">
    <source>
        <dbReference type="Google" id="ProtNLM"/>
    </source>
</evidence>
<feature type="signal peptide" evidence="1">
    <location>
        <begin position="1"/>
        <end position="21"/>
    </location>
</feature>
<dbReference type="PROSITE" id="PS51257">
    <property type="entry name" value="PROKAR_LIPOPROTEIN"/>
    <property type="match status" value="1"/>
</dbReference>
<evidence type="ECO:0000313" key="2">
    <source>
        <dbReference type="EMBL" id="EGD49758.1"/>
    </source>
</evidence>
<protein>
    <recommendedName>
        <fullName evidence="4">Lipoprotein</fullName>
    </recommendedName>
</protein>
<accession>F1T8G0</accession>
<name>F1T8G0_9FIRM</name>